<dbReference type="AlphaFoldDB" id="A0AAE3KH84"/>
<name>A0AAE3KH84_9PSEU</name>
<proteinExistence type="predicted"/>
<accession>A0AAE3KH84</accession>
<evidence type="ECO:0000256" key="1">
    <source>
        <dbReference type="SAM" id="MobiDB-lite"/>
    </source>
</evidence>
<evidence type="ECO:0000313" key="3">
    <source>
        <dbReference type="Proteomes" id="UP001206128"/>
    </source>
</evidence>
<organism evidence="2 3">
    <name type="scientific">Goodfellowiella coeruleoviolacea</name>
    <dbReference type="NCBI Taxonomy" id="334858"/>
    <lineage>
        <taxon>Bacteria</taxon>
        <taxon>Bacillati</taxon>
        <taxon>Actinomycetota</taxon>
        <taxon>Actinomycetes</taxon>
        <taxon>Pseudonocardiales</taxon>
        <taxon>Pseudonocardiaceae</taxon>
        <taxon>Goodfellowiella</taxon>
    </lineage>
</organism>
<feature type="region of interest" description="Disordered" evidence="1">
    <location>
        <begin position="86"/>
        <end position="106"/>
    </location>
</feature>
<reference evidence="2" key="1">
    <citation type="submission" date="2022-06" db="EMBL/GenBank/DDBJ databases">
        <title>Genomic Encyclopedia of Archaeal and Bacterial Type Strains, Phase II (KMG-II): from individual species to whole genera.</title>
        <authorList>
            <person name="Goeker M."/>
        </authorList>
    </citation>
    <scope>NUCLEOTIDE SEQUENCE</scope>
    <source>
        <strain evidence="2">DSM 43935</strain>
    </source>
</reference>
<dbReference type="RefSeq" id="WP_253775495.1">
    <property type="nucleotide sequence ID" value="NZ_JAMTCK010000012.1"/>
</dbReference>
<comment type="caution">
    <text evidence="2">The sequence shown here is derived from an EMBL/GenBank/DDBJ whole genome shotgun (WGS) entry which is preliminary data.</text>
</comment>
<gene>
    <name evidence="2" type="ORF">LX83_004910</name>
</gene>
<protein>
    <submittedName>
        <fullName evidence="2">Uncharacterized protein</fullName>
    </submittedName>
</protein>
<evidence type="ECO:0000313" key="2">
    <source>
        <dbReference type="EMBL" id="MCP2168036.1"/>
    </source>
</evidence>
<dbReference type="EMBL" id="JAMTCK010000012">
    <property type="protein sequence ID" value="MCP2168036.1"/>
    <property type="molecule type" value="Genomic_DNA"/>
</dbReference>
<sequence length="134" mass="15246">MHASLREAVLRRLALLDEVAEHGAADALLPLARVELHRLAEGWRLLLTVHQPAPDGRCRACPGWLRNRRWPCQVWLMAHQHLIGEAIPPRTGRRPPRSPLAPRPPRVLRALLDRASRRFGRARPPADRQQDSDS</sequence>
<keyword evidence="3" id="KW-1185">Reference proteome</keyword>
<dbReference type="Proteomes" id="UP001206128">
    <property type="component" value="Unassembled WGS sequence"/>
</dbReference>